<name>A0ABS3V0T8_9ACTN</name>
<dbReference type="SMART" id="SM00637">
    <property type="entry name" value="CBD_II"/>
    <property type="match status" value="1"/>
</dbReference>
<comment type="caution">
    <text evidence="5">The sequence shown here is derived from an EMBL/GenBank/DDBJ whole genome shotgun (WGS) entry which is preliminary data.</text>
</comment>
<evidence type="ECO:0000256" key="1">
    <source>
        <dbReference type="ARBA" id="ARBA00008645"/>
    </source>
</evidence>
<dbReference type="Gene3D" id="3.40.50.1820">
    <property type="entry name" value="alpha/beta hydrolase"/>
    <property type="match status" value="1"/>
</dbReference>
<dbReference type="SUPFAM" id="SSF49384">
    <property type="entry name" value="Carbohydrate-binding domain"/>
    <property type="match status" value="1"/>
</dbReference>
<evidence type="ECO:0000256" key="2">
    <source>
        <dbReference type="ARBA" id="ARBA00022801"/>
    </source>
</evidence>
<evidence type="ECO:0000313" key="6">
    <source>
        <dbReference type="Proteomes" id="UP000671399"/>
    </source>
</evidence>
<dbReference type="InterPro" id="IPR012291">
    <property type="entry name" value="CBM2_carb-bd_dom_sf"/>
</dbReference>
<dbReference type="Pfam" id="PF12740">
    <property type="entry name" value="PETase"/>
    <property type="match status" value="1"/>
</dbReference>
<dbReference type="Gene3D" id="2.60.40.290">
    <property type="match status" value="1"/>
</dbReference>
<evidence type="ECO:0000313" key="5">
    <source>
        <dbReference type="EMBL" id="MBO4159223.1"/>
    </source>
</evidence>
<comment type="similarity">
    <text evidence="1">Belongs to the AB hydrolase superfamily.</text>
</comment>
<organism evidence="5 6">
    <name type="scientific">Micromonospora antibiotica</name>
    <dbReference type="NCBI Taxonomy" id="2807623"/>
    <lineage>
        <taxon>Bacteria</taxon>
        <taxon>Bacillati</taxon>
        <taxon>Actinomycetota</taxon>
        <taxon>Actinomycetes</taxon>
        <taxon>Micromonosporales</taxon>
        <taxon>Micromonosporaceae</taxon>
        <taxon>Micromonospora</taxon>
    </lineage>
</organism>
<reference evidence="5 6" key="1">
    <citation type="submission" date="2021-03" db="EMBL/GenBank/DDBJ databases">
        <authorList>
            <person name="Lee D.-H."/>
        </authorList>
    </citation>
    <scope>NUCLEOTIDE SEQUENCE [LARGE SCALE GENOMIC DNA]</scope>
    <source>
        <strain evidence="5 6">MMS20-R2-23</strain>
    </source>
</reference>
<dbReference type="PANTHER" id="PTHR22946">
    <property type="entry name" value="DIENELACTONE HYDROLASE DOMAIN-CONTAINING PROTEIN-RELATED"/>
    <property type="match status" value="1"/>
</dbReference>
<evidence type="ECO:0000259" key="4">
    <source>
        <dbReference type="PROSITE" id="PS51173"/>
    </source>
</evidence>
<accession>A0ABS3V0T8</accession>
<keyword evidence="6" id="KW-1185">Reference proteome</keyword>
<dbReference type="InterPro" id="IPR029058">
    <property type="entry name" value="AB_hydrolase_fold"/>
</dbReference>
<gene>
    <name evidence="5" type="ORF">JQN83_00095</name>
</gene>
<dbReference type="InterPro" id="IPR041127">
    <property type="entry name" value="PET_hydrolase/cutinase-like"/>
</dbReference>
<proteinExistence type="inferred from homology"/>
<dbReference type="PROSITE" id="PS51173">
    <property type="entry name" value="CBM2"/>
    <property type="match status" value="1"/>
</dbReference>
<protein>
    <submittedName>
        <fullName evidence="5">Cellulose binding domain-containing protein</fullName>
    </submittedName>
</protein>
<evidence type="ECO:0000256" key="3">
    <source>
        <dbReference type="SAM" id="MobiDB-lite"/>
    </source>
</evidence>
<dbReference type="Pfam" id="PF00553">
    <property type="entry name" value="CBM_2"/>
    <property type="match status" value="1"/>
</dbReference>
<keyword evidence="2" id="KW-0378">Hydrolase</keyword>
<dbReference type="InterPro" id="IPR050261">
    <property type="entry name" value="FrsA_esterase"/>
</dbReference>
<feature type="region of interest" description="Disordered" evidence="3">
    <location>
        <begin position="313"/>
        <end position="377"/>
    </location>
</feature>
<feature type="region of interest" description="Disordered" evidence="3">
    <location>
        <begin position="1"/>
        <end position="22"/>
    </location>
</feature>
<dbReference type="InterPro" id="IPR001919">
    <property type="entry name" value="CBD2"/>
</dbReference>
<feature type="domain" description="CBM2" evidence="4">
    <location>
        <begin position="371"/>
        <end position="472"/>
    </location>
</feature>
<dbReference type="InterPro" id="IPR008965">
    <property type="entry name" value="CBM2/CBM3_carb-bd_dom_sf"/>
</dbReference>
<feature type="compositionally biased region" description="Pro residues" evidence="3">
    <location>
        <begin position="313"/>
        <end position="375"/>
    </location>
</feature>
<dbReference type="Proteomes" id="UP000671399">
    <property type="component" value="Unassembled WGS sequence"/>
</dbReference>
<dbReference type="PANTHER" id="PTHR22946:SF9">
    <property type="entry name" value="POLYKETIDE TRANSFERASE AF380"/>
    <property type="match status" value="1"/>
</dbReference>
<dbReference type="SUPFAM" id="SSF53474">
    <property type="entry name" value="alpha/beta-Hydrolases"/>
    <property type="match status" value="1"/>
</dbReference>
<sequence length="472" mass="48626">MPEVTLPTDRPPTPPPAGRRTSVPRFVSWLSAGLVVLLGLVATASMPHAAAAADNPYQRGPDPTPASVAATRGPFATTQATVPAGNGFNGGFVYYPTDTSLGTWGAVAIVPGYSALFANEEAWMGPWLASFGFVVLGIETNSRTDGADARATQLLAGLDYLTRTSPVRSRVDPNRLSVMGHSAGGAGTLLAALRRPSLRTAVGLAPGTPGNNLNMSTTQVPTLLLSGQNDGTVTPSYVQGIYNTLPAGVEHAWAELAGNDHLSFTRSNPTEMRLLIPWLKIFLDYDTRYTQFLCPLANSTGVSRYSSTCPLVPPGGPTIPPTPPTTPPPTTPPPTTPPPTTPPPTTPPPTTPPPTTPPPTTPPPTTPPPTTPPPGTACTATYRTIGSWSGGFQAEVTVTAGSAAVDGWTARWQLGSGQGISQVWNGTLSTSGSTATVRNVSYNGALAPGTSTTFGFLGTGTPSSPSPTCTSP</sequence>
<dbReference type="EMBL" id="JAGFWR010000001">
    <property type="protein sequence ID" value="MBO4159223.1"/>
    <property type="molecule type" value="Genomic_DNA"/>
</dbReference>